<evidence type="ECO:0000313" key="4">
    <source>
        <dbReference type="Proteomes" id="UP001396646"/>
    </source>
</evidence>
<dbReference type="Proteomes" id="UP001396646">
    <property type="component" value="Unassembled WGS sequence"/>
</dbReference>
<keyword evidence="4" id="KW-1185">Reference proteome</keyword>
<dbReference type="Gene3D" id="1.10.10.10">
    <property type="entry name" value="Winged helix-like DNA-binding domain superfamily/Winged helix DNA-binding domain"/>
    <property type="match status" value="1"/>
</dbReference>
<feature type="transmembrane region" description="Helical" evidence="1">
    <location>
        <begin position="47"/>
        <end position="71"/>
    </location>
</feature>
<reference evidence="3 4" key="1">
    <citation type="submission" date="2024-04" db="EMBL/GenBank/DDBJ databases">
        <title>Methanococcoides sp. LMO-2.</title>
        <authorList>
            <person name="Liang L."/>
        </authorList>
    </citation>
    <scope>NUCLEOTIDE SEQUENCE [LARGE SCALE GENOMIC DNA]</scope>
    <source>
        <strain evidence="3 4">LMO-2</strain>
    </source>
</reference>
<proteinExistence type="predicted"/>
<feature type="domain" description="DUF7343" evidence="2">
    <location>
        <begin position="157"/>
        <end position="202"/>
    </location>
</feature>
<evidence type="ECO:0000256" key="1">
    <source>
        <dbReference type="SAM" id="Phobius"/>
    </source>
</evidence>
<accession>A0ABU9KR38</accession>
<organism evidence="3 4">
    <name type="scientific">Methanococcoides cohabitans</name>
    <dbReference type="NCBI Taxonomy" id="3136559"/>
    <lineage>
        <taxon>Archaea</taxon>
        <taxon>Methanobacteriati</taxon>
        <taxon>Methanobacteriota</taxon>
        <taxon>Stenosarchaea group</taxon>
        <taxon>Methanomicrobia</taxon>
        <taxon>Methanosarcinales</taxon>
        <taxon>Methanosarcinaceae</taxon>
        <taxon>Methanococcoides</taxon>
    </lineage>
</organism>
<dbReference type="InterPro" id="IPR036390">
    <property type="entry name" value="WH_DNA-bd_sf"/>
</dbReference>
<protein>
    <recommendedName>
        <fullName evidence="2">DUF7343 domain-containing protein</fullName>
    </recommendedName>
</protein>
<dbReference type="SUPFAM" id="SSF46785">
    <property type="entry name" value="Winged helix' DNA-binding domain"/>
    <property type="match status" value="1"/>
</dbReference>
<comment type="caution">
    <text evidence="3">The sequence shown here is derived from an EMBL/GenBank/DDBJ whole genome shotgun (WGS) entry which is preliminary data.</text>
</comment>
<dbReference type="Pfam" id="PF24034">
    <property type="entry name" value="DUF7343"/>
    <property type="match status" value="1"/>
</dbReference>
<gene>
    <name evidence="3" type="ORF">WOA13_03210</name>
</gene>
<evidence type="ECO:0000259" key="2">
    <source>
        <dbReference type="Pfam" id="PF24034"/>
    </source>
</evidence>
<dbReference type="InterPro" id="IPR055767">
    <property type="entry name" value="DUF7343"/>
</dbReference>
<evidence type="ECO:0000313" key="3">
    <source>
        <dbReference type="EMBL" id="MEL4304850.1"/>
    </source>
</evidence>
<dbReference type="InterPro" id="IPR036388">
    <property type="entry name" value="WH-like_DNA-bd_sf"/>
</dbReference>
<keyword evidence="1" id="KW-0812">Transmembrane</keyword>
<name>A0ABU9KR38_9EURY</name>
<sequence>MEKKDTFFAIILAVSLFSLSLLLFSQGMSDLSVSLKDGSTVGVEVPLMFPINSVFLMLIMASVATYCATMFTSDIFSSDKKNLPEAGEYLSDSIVSSESFNDTGPIPELHNSATDISLSVDPVSNVEKPDDTEHKKDLVARVLDGDSRKLYRIIAEKEEILQSELVLESGFTKVKVSRILKKLEDKSLIERKPYGNTNKITVSL</sequence>
<keyword evidence="1" id="KW-1133">Transmembrane helix</keyword>
<dbReference type="EMBL" id="JBCAUS010000002">
    <property type="protein sequence ID" value="MEL4304850.1"/>
    <property type="molecule type" value="Genomic_DNA"/>
</dbReference>
<keyword evidence="1" id="KW-0472">Membrane</keyword>
<feature type="transmembrane region" description="Helical" evidence="1">
    <location>
        <begin position="7"/>
        <end position="27"/>
    </location>
</feature>
<dbReference type="RefSeq" id="WP_342126550.1">
    <property type="nucleotide sequence ID" value="NZ_JBCAUS010000002.1"/>
</dbReference>